<evidence type="ECO:0000313" key="2">
    <source>
        <dbReference type="EMBL" id="CAG8819683.1"/>
    </source>
</evidence>
<gene>
    <name evidence="2" type="ORF">GMARGA_LOCUS27371</name>
</gene>
<dbReference type="EMBL" id="CAJVQB010033376">
    <property type="protein sequence ID" value="CAG8819683.1"/>
    <property type="molecule type" value="Genomic_DNA"/>
</dbReference>
<name>A0ABN7W7G7_GIGMA</name>
<dbReference type="Proteomes" id="UP000789901">
    <property type="component" value="Unassembled WGS sequence"/>
</dbReference>
<feature type="compositionally biased region" description="Basic and acidic residues" evidence="1">
    <location>
        <begin position="104"/>
        <end position="115"/>
    </location>
</feature>
<feature type="compositionally biased region" description="Basic residues" evidence="1">
    <location>
        <begin position="51"/>
        <end position="71"/>
    </location>
</feature>
<reference evidence="2 3" key="1">
    <citation type="submission" date="2021-06" db="EMBL/GenBank/DDBJ databases">
        <authorList>
            <person name="Kallberg Y."/>
            <person name="Tangrot J."/>
            <person name="Rosling A."/>
        </authorList>
    </citation>
    <scope>NUCLEOTIDE SEQUENCE [LARGE SCALE GENOMIC DNA]</scope>
    <source>
        <strain evidence="2 3">120-4 pot B 10/14</strain>
    </source>
</reference>
<organism evidence="2 3">
    <name type="scientific">Gigaspora margarita</name>
    <dbReference type="NCBI Taxonomy" id="4874"/>
    <lineage>
        <taxon>Eukaryota</taxon>
        <taxon>Fungi</taxon>
        <taxon>Fungi incertae sedis</taxon>
        <taxon>Mucoromycota</taxon>
        <taxon>Glomeromycotina</taxon>
        <taxon>Glomeromycetes</taxon>
        <taxon>Diversisporales</taxon>
        <taxon>Gigasporaceae</taxon>
        <taxon>Gigaspora</taxon>
    </lineage>
</organism>
<evidence type="ECO:0000313" key="3">
    <source>
        <dbReference type="Proteomes" id="UP000789901"/>
    </source>
</evidence>
<accession>A0ABN7W7G7</accession>
<proteinExistence type="predicted"/>
<feature type="non-terminal residue" evidence="2">
    <location>
        <position position="142"/>
    </location>
</feature>
<evidence type="ECO:0000256" key="1">
    <source>
        <dbReference type="SAM" id="MobiDB-lite"/>
    </source>
</evidence>
<keyword evidence="3" id="KW-1185">Reference proteome</keyword>
<feature type="region of interest" description="Disordered" evidence="1">
    <location>
        <begin position="28"/>
        <end position="76"/>
    </location>
</feature>
<sequence length="142" mass="15860">MKVDSFHRSNDKDPIEWLEVFERAIAEESVSTTSLSTSSQPLNDDTDGKLSSKKSNNKSIKRTTRKSHHFRNCWQAKNQDEAITKARKAKAGEYYKLTQGPSDETQHWSARDGKNEGTIGQGSHEKMGPKSPEGISPALDIV</sequence>
<comment type="caution">
    <text evidence="2">The sequence shown here is derived from an EMBL/GenBank/DDBJ whole genome shotgun (WGS) entry which is preliminary data.</text>
</comment>
<feature type="compositionally biased region" description="Low complexity" evidence="1">
    <location>
        <begin position="29"/>
        <end position="39"/>
    </location>
</feature>
<feature type="region of interest" description="Disordered" evidence="1">
    <location>
        <begin position="94"/>
        <end position="142"/>
    </location>
</feature>
<protein>
    <submittedName>
        <fullName evidence="2">11374_t:CDS:1</fullName>
    </submittedName>
</protein>